<dbReference type="EMBL" id="QXGC01007711">
    <property type="protein sequence ID" value="KAE9159898.1"/>
    <property type="molecule type" value="Genomic_DNA"/>
</dbReference>
<evidence type="ECO:0008006" key="4">
    <source>
        <dbReference type="Google" id="ProtNLM"/>
    </source>
</evidence>
<name>A0A6G0MAZ8_9STRA</name>
<protein>
    <recommendedName>
        <fullName evidence="4">RxLR effector protein</fullName>
    </recommendedName>
</protein>
<feature type="chain" id="PRO_5026294921" description="RxLR effector protein" evidence="1">
    <location>
        <begin position="17"/>
        <end position="58"/>
    </location>
</feature>
<dbReference type="AlphaFoldDB" id="A0A6G0MAZ8"/>
<keyword evidence="1" id="KW-0732">Signal</keyword>
<evidence type="ECO:0000313" key="2">
    <source>
        <dbReference type="EMBL" id="KAE9159898.1"/>
    </source>
</evidence>
<proteinExistence type="predicted"/>
<accession>A0A6G0MAZ8</accession>
<organism evidence="2 3">
    <name type="scientific">Phytophthora fragariae</name>
    <dbReference type="NCBI Taxonomy" id="53985"/>
    <lineage>
        <taxon>Eukaryota</taxon>
        <taxon>Sar</taxon>
        <taxon>Stramenopiles</taxon>
        <taxon>Oomycota</taxon>
        <taxon>Peronosporomycetes</taxon>
        <taxon>Peronosporales</taxon>
        <taxon>Peronosporaceae</taxon>
        <taxon>Phytophthora</taxon>
    </lineage>
</organism>
<gene>
    <name evidence="2" type="ORF">PF004_g31360</name>
</gene>
<sequence>MLLIAAASLTLSKTHGSTSWTGGSACTWVVALHSVRRRNARMRNRGQAFHTALGCRRH</sequence>
<dbReference type="Proteomes" id="UP000476176">
    <property type="component" value="Unassembled WGS sequence"/>
</dbReference>
<reference evidence="2 3" key="1">
    <citation type="submission" date="2018-09" db="EMBL/GenBank/DDBJ databases">
        <title>Genomic investigation of the strawberry pathogen Phytophthora fragariae indicates pathogenicity is determined by transcriptional variation in three key races.</title>
        <authorList>
            <person name="Adams T.M."/>
            <person name="Armitage A.D."/>
            <person name="Sobczyk M.K."/>
            <person name="Bates H.J."/>
            <person name="Dunwell J.M."/>
            <person name="Nellist C.F."/>
            <person name="Harrison R.J."/>
        </authorList>
    </citation>
    <scope>NUCLEOTIDE SEQUENCE [LARGE SCALE GENOMIC DNA]</scope>
    <source>
        <strain evidence="2 3">BC-23</strain>
    </source>
</reference>
<evidence type="ECO:0000313" key="3">
    <source>
        <dbReference type="Proteomes" id="UP000476176"/>
    </source>
</evidence>
<evidence type="ECO:0000256" key="1">
    <source>
        <dbReference type="SAM" id="SignalP"/>
    </source>
</evidence>
<feature type="signal peptide" evidence="1">
    <location>
        <begin position="1"/>
        <end position="16"/>
    </location>
</feature>
<comment type="caution">
    <text evidence="2">The sequence shown here is derived from an EMBL/GenBank/DDBJ whole genome shotgun (WGS) entry which is preliminary data.</text>
</comment>